<keyword evidence="1" id="KW-0812">Transmembrane</keyword>
<keyword evidence="1" id="KW-0472">Membrane</keyword>
<evidence type="ECO:0000313" key="5">
    <source>
        <dbReference type="EMBL" id="CAF4253372.1"/>
    </source>
</evidence>
<dbReference type="EMBL" id="CAJOBC010074328">
    <property type="protein sequence ID" value="CAF4253372.1"/>
    <property type="molecule type" value="Genomic_DNA"/>
</dbReference>
<reference evidence="3" key="1">
    <citation type="submission" date="2021-02" db="EMBL/GenBank/DDBJ databases">
        <authorList>
            <person name="Nowell W R."/>
        </authorList>
    </citation>
    <scope>NUCLEOTIDE SEQUENCE</scope>
</reference>
<dbReference type="EMBL" id="CAJNOQ010015802">
    <property type="protein sequence ID" value="CAF1368776.1"/>
    <property type="molecule type" value="Genomic_DNA"/>
</dbReference>
<organism evidence="3 6">
    <name type="scientific">Didymodactylos carnosus</name>
    <dbReference type="NCBI Taxonomy" id="1234261"/>
    <lineage>
        <taxon>Eukaryota</taxon>
        <taxon>Metazoa</taxon>
        <taxon>Spiralia</taxon>
        <taxon>Gnathifera</taxon>
        <taxon>Rotifera</taxon>
        <taxon>Eurotatoria</taxon>
        <taxon>Bdelloidea</taxon>
        <taxon>Philodinida</taxon>
        <taxon>Philodinidae</taxon>
        <taxon>Didymodactylos</taxon>
    </lineage>
</organism>
<name>A0A815IQ45_9BILA</name>
<dbReference type="EMBL" id="CAJNOK010008911">
    <property type="protein sequence ID" value="CAF1076009.1"/>
    <property type="molecule type" value="Genomic_DNA"/>
</dbReference>
<dbReference type="EMBL" id="CAJOBA010008927">
    <property type="protein sequence ID" value="CAF3839744.1"/>
    <property type="molecule type" value="Genomic_DNA"/>
</dbReference>
<dbReference type="Proteomes" id="UP000663829">
    <property type="component" value="Unassembled WGS sequence"/>
</dbReference>
<keyword evidence="6" id="KW-1185">Reference proteome</keyword>
<evidence type="ECO:0000313" key="3">
    <source>
        <dbReference type="EMBL" id="CAF1368776.1"/>
    </source>
</evidence>
<feature type="transmembrane region" description="Helical" evidence="1">
    <location>
        <begin position="12"/>
        <end position="30"/>
    </location>
</feature>
<accession>A0A815IQ45</accession>
<sequence>MVDPFNCYCAVFAELALLVFATILTFSGIFEVHKSRTYIKNFCQVIQSDTEELDCNDNGSDCDYRPVWTVMYDRPNDNDEPIQAVINSSQLETKSEADAVKKQMEYKVDQIYTCYHNPHKHIVQWKQPSKLRGSLLIAGGGFCLLTAVIAVWVWLRNRGGCCSKRSDDDPVTFTADEEWKRPLDTTEVNERLNPVDNA</sequence>
<dbReference type="AlphaFoldDB" id="A0A815IQ45"/>
<gene>
    <name evidence="3" type="ORF">GPM918_LOCUS31749</name>
    <name evidence="2" type="ORF">OVA965_LOCUS18130</name>
    <name evidence="5" type="ORF">SRO942_LOCUS32400</name>
    <name evidence="4" type="ORF">TMI583_LOCUS18142</name>
</gene>
<dbReference type="Proteomes" id="UP000682733">
    <property type="component" value="Unassembled WGS sequence"/>
</dbReference>
<feature type="transmembrane region" description="Helical" evidence="1">
    <location>
        <begin position="135"/>
        <end position="155"/>
    </location>
</feature>
<evidence type="ECO:0000256" key="1">
    <source>
        <dbReference type="SAM" id="Phobius"/>
    </source>
</evidence>
<evidence type="ECO:0000313" key="2">
    <source>
        <dbReference type="EMBL" id="CAF1076009.1"/>
    </source>
</evidence>
<protein>
    <submittedName>
        <fullName evidence="3">Uncharacterized protein</fullName>
    </submittedName>
</protein>
<comment type="caution">
    <text evidence="3">The sequence shown here is derived from an EMBL/GenBank/DDBJ whole genome shotgun (WGS) entry which is preliminary data.</text>
</comment>
<dbReference type="Proteomes" id="UP000677228">
    <property type="component" value="Unassembled WGS sequence"/>
</dbReference>
<proteinExistence type="predicted"/>
<dbReference type="Proteomes" id="UP000681722">
    <property type="component" value="Unassembled WGS sequence"/>
</dbReference>
<evidence type="ECO:0000313" key="4">
    <source>
        <dbReference type="EMBL" id="CAF3839744.1"/>
    </source>
</evidence>
<keyword evidence="1" id="KW-1133">Transmembrane helix</keyword>
<evidence type="ECO:0000313" key="6">
    <source>
        <dbReference type="Proteomes" id="UP000663829"/>
    </source>
</evidence>